<evidence type="ECO:0000259" key="3">
    <source>
        <dbReference type="PROSITE" id="PS50076"/>
    </source>
</evidence>
<evidence type="ECO:0000313" key="4">
    <source>
        <dbReference type="EMBL" id="KAF4090090.1"/>
    </source>
</evidence>
<reference evidence="4 5" key="1">
    <citation type="submission" date="2020-02" db="EMBL/GenBank/DDBJ databases">
        <title>A chromosome-scale genome assembly of the black bullhead catfish (Ameiurus melas).</title>
        <authorList>
            <person name="Wen M."/>
            <person name="Zham M."/>
            <person name="Cabau C."/>
            <person name="Klopp C."/>
            <person name="Donnadieu C."/>
            <person name="Roques C."/>
            <person name="Bouchez O."/>
            <person name="Lampietro C."/>
            <person name="Jouanno E."/>
            <person name="Herpin A."/>
            <person name="Louis A."/>
            <person name="Berthelot C."/>
            <person name="Parey E."/>
            <person name="Roest-Crollius H."/>
            <person name="Braasch I."/>
            <person name="Postlethwait J."/>
            <person name="Robinson-Rechavi M."/>
            <person name="Echchiki A."/>
            <person name="Begum T."/>
            <person name="Montfort J."/>
            <person name="Schartl M."/>
            <person name="Bobe J."/>
            <person name="Guiguen Y."/>
        </authorList>
    </citation>
    <scope>NUCLEOTIDE SEQUENCE [LARGE SCALE GENOMIC DNA]</scope>
    <source>
        <strain evidence="4">M_S1</strain>
        <tissue evidence="4">Blood</tissue>
    </source>
</reference>
<proteinExistence type="predicted"/>
<dbReference type="PRINTS" id="PR00625">
    <property type="entry name" value="JDOMAIN"/>
</dbReference>
<protein>
    <recommendedName>
        <fullName evidence="3">J domain-containing protein</fullName>
    </recommendedName>
</protein>
<dbReference type="Gene3D" id="1.10.287.110">
    <property type="entry name" value="DnaJ domain"/>
    <property type="match status" value="1"/>
</dbReference>
<gene>
    <name evidence="4" type="ORF">AMELA_G00047950</name>
</gene>
<dbReference type="InterPro" id="IPR029827">
    <property type="entry name" value="JDP1-like"/>
</dbReference>
<dbReference type="GO" id="GO:0005737">
    <property type="term" value="C:cytoplasm"/>
    <property type="evidence" value="ECO:0007669"/>
    <property type="project" value="TreeGrafter"/>
</dbReference>
<name>A0A7J6B520_AMEME</name>
<feature type="domain" description="J" evidence="3">
    <location>
        <begin position="14"/>
        <end position="79"/>
    </location>
</feature>
<keyword evidence="2" id="KW-1133">Transmembrane helix</keyword>
<dbReference type="Pfam" id="PF00226">
    <property type="entry name" value="DnaJ"/>
    <property type="match status" value="1"/>
</dbReference>
<keyword evidence="2" id="KW-0812">Transmembrane</keyword>
<dbReference type="SMART" id="SM00271">
    <property type="entry name" value="DnaJ"/>
    <property type="match status" value="1"/>
</dbReference>
<dbReference type="EMBL" id="JAAGNN010000004">
    <property type="protein sequence ID" value="KAF4090090.1"/>
    <property type="molecule type" value="Genomic_DNA"/>
</dbReference>
<dbReference type="InterPro" id="IPR001623">
    <property type="entry name" value="DnaJ_domain"/>
</dbReference>
<organism evidence="4 5">
    <name type="scientific">Ameiurus melas</name>
    <name type="common">Black bullhead</name>
    <name type="synonym">Silurus melas</name>
    <dbReference type="NCBI Taxonomy" id="219545"/>
    <lineage>
        <taxon>Eukaryota</taxon>
        <taxon>Metazoa</taxon>
        <taxon>Chordata</taxon>
        <taxon>Craniata</taxon>
        <taxon>Vertebrata</taxon>
        <taxon>Euteleostomi</taxon>
        <taxon>Actinopterygii</taxon>
        <taxon>Neopterygii</taxon>
        <taxon>Teleostei</taxon>
        <taxon>Ostariophysi</taxon>
        <taxon>Siluriformes</taxon>
        <taxon>Ictaluridae</taxon>
        <taxon>Ameiurus</taxon>
    </lineage>
</organism>
<dbReference type="Proteomes" id="UP000593565">
    <property type="component" value="Unassembled WGS sequence"/>
</dbReference>
<accession>A0A7J6B520</accession>
<dbReference type="SUPFAM" id="SSF46565">
    <property type="entry name" value="Chaperone J-domain"/>
    <property type="match status" value="1"/>
</dbReference>
<keyword evidence="1" id="KW-0143">Chaperone</keyword>
<comment type="caution">
    <text evidence="4">The sequence shown here is derived from an EMBL/GenBank/DDBJ whole genome shotgun (WGS) entry which is preliminary data.</text>
</comment>
<dbReference type="PANTHER" id="PTHR44500:SF1">
    <property type="entry name" value="DNAJ HOMOLOG SUBFAMILY C MEMBER 12"/>
    <property type="match status" value="1"/>
</dbReference>
<dbReference type="PROSITE" id="PS50076">
    <property type="entry name" value="DNAJ_2"/>
    <property type="match status" value="1"/>
</dbReference>
<evidence type="ECO:0000256" key="2">
    <source>
        <dbReference type="SAM" id="Phobius"/>
    </source>
</evidence>
<evidence type="ECO:0000256" key="1">
    <source>
        <dbReference type="ARBA" id="ARBA00023186"/>
    </source>
</evidence>
<feature type="transmembrane region" description="Helical" evidence="2">
    <location>
        <begin position="193"/>
        <end position="215"/>
    </location>
</feature>
<sequence>MEKIINCKMEDLEDYYGLLGCDEFSTTEQIRAEYKVRALSCHPDKHPENPEAAQEFQKLQQAKDILTDETKRRKYDYWLRSSITVPFSEWQSLSDTVKISMHWALKSKKEPMLTATKDMPEFQAGQSETQVPIEGISSDEELSSSNYWHHKFRCTVCDYDQSYRYKSFLTPSIVMNHRPVMHRPHVLRQAQEASVLGLWLSFTSIFFSAGPYFFYLLSDFDCDFYHYWVGFPQSSAACDEPPTNF</sequence>
<dbReference type="AlphaFoldDB" id="A0A7J6B520"/>
<keyword evidence="5" id="KW-1185">Reference proteome</keyword>
<dbReference type="PANTHER" id="PTHR44500">
    <property type="entry name" value="DNAJ HOMOLOG SUBFAMILY C MEMBER 12"/>
    <property type="match status" value="1"/>
</dbReference>
<keyword evidence="2" id="KW-0472">Membrane</keyword>
<evidence type="ECO:0000313" key="5">
    <source>
        <dbReference type="Proteomes" id="UP000593565"/>
    </source>
</evidence>
<dbReference type="CDD" id="cd06257">
    <property type="entry name" value="DnaJ"/>
    <property type="match status" value="1"/>
</dbReference>
<dbReference type="InterPro" id="IPR036869">
    <property type="entry name" value="J_dom_sf"/>
</dbReference>